<dbReference type="GO" id="GO:0008855">
    <property type="term" value="F:exodeoxyribonuclease VII activity"/>
    <property type="evidence" value="ECO:0007669"/>
    <property type="project" value="UniProtKB-UniRule"/>
</dbReference>
<dbReference type="EC" id="3.1.11.6" evidence="6"/>
<comment type="subunit">
    <text evidence="6">Heterooligomer composed of large and small subunits.</text>
</comment>
<dbReference type="PANTHER" id="PTHR34137:SF1">
    <property type="entry name" value="EXODEOXYRIBONUCLEASE 7 SMALL SUBUNIT"/>
    <property type="match status" value="1"/>
</dbReference>
<comment type="function">
    <text evidence="6">Bidirectionally degrades single-stranded DNA into large acid-insoluble oligonucleotides, which are then degraded further into small acid-soluble oligonucleotides.</text>
</comment>
<dbReference type="EMBL" id="JAFKGL010000024">
    <property type="protein sequence ID" value="MBN9413448.1"/>
    <property type="molecule type" value="Genomic_DNA"/>
</dbReference>
<dbReference type="GO" id="GO:0005829">
    <property type="term" value="C:cytosol"/>
    <property type="evidence" value="ECO:0007669"/>
    <property type="project" value="TreeGrafter"/>
</dbReference>
<dbReference type="HAMAP" id="MF_00337">
    <property type="entry name" value="Exonuc_7_S"/>
    <property type="match status" value="1"/>
</dbReference>
<evidence type="ECO:0000256" key="1">
    <source>
        <dbReference type="ARBA" id="ARBA00009998"/>
    </source>
</evidence>
<reference evidence="7" key="1">
    <citation type="submission" date="2021-02" db="EMBL/GenBank/DDBJ databases">
        <title>Thiocyanate and organic carbon inputs drive convergent selection for specific autotrophic Afipia and Thiobacillus strains within complex microbiomes.</title>
        <authorList>
            <person name="Huddy R.J."/>
            <person name="Sachdeva R."/>
            <person name="Kadzinga F."/>
            <person name="Kantor R.S."/>
            <person name="Harrison S.T.L."/>
            <person name="Banfield J.F."/>
        </authorList>
    </citation>
    <scope>NUCLEOTIDE SEQUENCE</scope>
    <source>
        <strain evidence="7">SCN18_10_11_15_R4_P_38_20</strain>
    </source>
</reference>
<comment type="subcellular location">
    <subcellularLocation>
        <location evidence="6">Cytoplasm</location>
    </subcellularLocation>
</comment>
<dbReference type="InterPro" id="IPR037004">
    <property type="entry name" value="Exonuc_VII_ssu_sf"/>
</dbReference>
<organism evidence="7 8">
    <name type="scientific">Candidatus Paracaedimonas acanthamoebae</name>
    <dbReference type="NCBI Taxonomy" id="244581"/>
    <lineage>
        <taxon>Bacteria</taxon>
        <taxon>Pseudomonadati</taxon>
        <taxon>Pseudomonadota</taxon>
        <taxon>Alphaproteobacteria</taxon>
        <taxon>Holosporales</taxon>
        <taxon>Caedimonadaceae</taxon>
        <taxon>Candidatus Paracaedimonas</taxon>
    </lineage>
</organism>
<comment type="catalytic activity">
    <reaction evidence="6">
        <text>Exonucleolytic cleavage in either 5'- to 3'- or 3'- to 5'-direction to yield nucleoside 5'-phosphates.</text>
        <dbReference type="EC" id="3.1.11.6"/>
    </reaction>
</comment>
<evidence type="ECO:0000256" key="4">
    <source>
        <dbReference type="ARBA" id="ARBA00022801"/>
    </source>
</evidence>
<dbReference type="InterPro" id="IPR003761">
    <property type="entry name" value="Exonuc_VII_S"/>
</dbReference>
<evidence type="ECO:0000313" key="7">
    <source>
        <dbReference type="EMBL" id="MBN9413448.1"/>
    </source>
</evidence>
<proteinExistence type="inferred from homology"/>
<dbReference type="NCBIfam" id="NF002139">
    <property type="entry name" value="PRK00977.1-3"/>
    <property type="match status" value="1"/>
</dbReference>
<evidence type="ECO:0000313" key="8">
    <source>
        <dbReference type="Proteomes" id="UP000664414"/>
    </source>
</evidence>
<name>A0A8J7Q1K8_9PROT</name>
<evidence type="ECO:0000256" key="5">
    <source>
        <dbReference type="ARBA" id="ARBA00022839"/>
    </source>
</evidence>
<dbReference type="PANTHER" id="PTHR34137">
    <property type="entry name" value="EXODEOXYRIBONUCLEASE 7 SMALL SUBUNIT"/>
    <property type="match status" value="1"/>
</dbReference>
<comment type="caution">
    <text evidence="7">The sequence shown here is derived from an EMBL/GenBank/DDBJ whole genome shotgun (WGS) entry which is preliminary data.</text>
</comment>
<keyword evidence="4 6" id="KW-0378">Hydrolase</keyword>
<keyword evidence="3 6" id="KW-0540">Nuclease</keyword>
<accession>A0A8J7Q1K8</accession>
<evidence type="ECO:0000256" key="3">
    <source>
        <dbReference type="ARBA" id="ARBA00022722"/>
    </source>
</evidence>
<dbReference type="GO" id="GO:0006308">
    <property type="term" value="P:DNA catabolic process"/>
    <property type="evidence" value="ECO:0007669"/>
    <property type="project" value="UniProtKB-UniRule"/>
</dbReference>
<comment type="similarity">
    <text evidence="1 6">Belongs to the XseB family.</text>
</comment>
<dbReference type="Gene3D" id="1.10.287.1040">
    <property type="entry name" value="Exonuclease VII, small subunit"/>
    <property type="match status" value="1"/>
</dbReference>
<keyword evidence="5 6" id="KW-0269">Exonuclease</keyword>
<evidence type="ECO:0000256" key="2">
    <source>
        <dbReference type="ARBA" id="ARBA00022490"/>
    </source>
</evidence>
<keyword evidence="2 6" id="KW-0963">Cytoplasm</keyword>
<sequence length="81" mass="9261">MTIELSNLPFEEAMRELEAIVRKLEEGRLPLDEAIKNYERGAILRTHCENLLKDAKLKVDQIVVSPEGTLSLERSPLEDEI</sequence>
<dbReference type="Proteomes" id="UP000664414">
    <property type="component" value="Unassembled WGS sequence"/>
</dbReference>
<evidence type="ECO:0000256" key="6">
    <source>
        <dbReference type="HAMAP-Rule" id="MF_00337"/>
    </source>
</evidence>
<dbReference type="AlphaFoldDB" id="A0A8J7Q1K8"/>
<gene>
    <name evidence="6 7" type="primary">xseB</name>
    <name evidence="7" type="ORF">J0H12_05955</name>
</gene>
<protein>
    <recommendedName>
        <fullName evidence="6">Exodeoxyribonuclease 7 small subunit</fullName>
        <ecNumber evidence="6">3.1.11.6</ecNumber>
    </recommendedName>
    <alternativeName>
        <fullName evidence="6">Exodeoxyribonuclease VII small subunit</fullName>
        <shortName evidence="6">Exonuclease VII small subunit</shortName>
    </alternativeName>
</protein>
<dbReference type="GO" id="GO:0009318">
    <property type="term" value="C:exodeoxyribonuclease VII complex"/>
    <property type="evidence" value="ECO:0007669"/>
    <property type="project" value="UniProtKB-UniRule"/>
</dbReference>
<dbReference type="SUPFAM" id="SSF116842">
    <property type="entry name" value="XseB-like"/>
    <property type="match status" value="1"/>
</dbReference>
<dbReference type="NCBIfam" id="TIGR01280">
    <property type="entry name" value="xseB"/>
    <property type="match status" value="1"/>
</dbReference>
<dbReference type="Pfam" id="PF02609">
    <property type="entry name" value="Exonuc_VII_S"/>
    <property type="match status" value="1"/>
</dbReference>